<name>A0ABR3PXL4_9TREE</name>
<feature type="compositionally biased region" description="Pro residues" evidence="1">
    <location>
        <begin position="25"/>
        <end position="44"/>
    </location>
</feature>
<keyword evidence="2" id="KW-0812">Transmembrane</keyword>
<comment type="caution">
    <text evidence="3">The sequence shown here is derived from an EMBL/GenBank/DDBJ whole genome shotgun (WGS) entry which is preliminary data.</text>
</comment>
<dbReference type="RefSeq" id="XP_069207131.1">
    <property type="nucleotide sequence ID" value="XM_069355060.1"/>
</dbReference>
<evidence type="ECO:0000313" key="3">
    <source>
        <dbReference type="EMBL" id="KAL1407187.1"/>
    </source>
</evidence>
<dbReference type="GeneID" id="95987646"/>
<keyword evidence="2" id="KW-1133">Transmembrane helix</keyword>
<evidence type="ECO:0000256" key="2">
    <source>
        <dbReference type="SAM" id="Phobius"/>
    </source>
</evidence>
<keyword evidence="4" id="KW-1185">Reference proteome</keyword>
<feature type="region of interest" description="Disordered" evidence="1">
    <location>
        <begin position="1"/>
        <end position="48"/>
    </location>
</feature>
<dbReference type="Proteomes" id="UP001565368">
    <property type="component" value="Unassembled WGS sequence"/>
</dbReference>
<feature type="transmembrane region" description="Helical" evidence="2">
    <location>
        <begin position="179"/>
        <end position="197"/>
    </location>
</feature>
<sequence length="198" mass="20726">MPDPHNATLGANFPQPNATAAPAWSPMPPAEWTPAPTPSSPPITPDNTDPVVFAYPNASTSWTLERRHAHVTLSRALDTTANLYLANRNHSDTARPYLALLASAVAPGTTRVRFRTRNIAGVPPGGAYVVFFADASAVAGFEEVLVTSDPFAVLPRDAAPPAAAANMQDSGARGSTSPCVPALAAMFGVGGVLWAVWW</sequence>
<proteinExistence type="predicted"/>
<reference evidence="3 4" key="1">
    <citation type="submission" date="2023-08" db="EMBL/GenBank/DDBJ databases">
        <title>Annotated Genome Sequence of Vanrija albida AlHP1.</title>
        <authorList>
            <person name="Herzog R."/>
        </authorList>
    </citation>
    <scope>NUCLEOTIDE SEQUENCE [LARGE SCALE GENOMIC DNA]</scope>
    <source>
        <strain evidence="3 4">AlHP1</strain>
    </source>
</reference>
<organism evidence="3 4">
    <name type="scientific">Vanrija albida</name>
    <dbReference type="NCBI Taxonomy" id="181172"/>
    <lineage>
        <taxon>Eukaryota</taxon>
        <taxon>Fungi</taxon>
        <taxon>Dikarya</taxon>
        <taxon>Basidiomycota</taxon>
        <taxon>Agaricomycotina</taxon>
        <taxon>Tremellomycetes</taxon>
        <taxon>Trichosporonales</taxon>
        <taxon>Trichosporonaceae</taxon>
        <taxon>Vanrija</taxon>
    </lineage>
</organism>
<evidence type="ECO:0008006" key="5">
    <source>
        <dbReference type="Google" id="ProtNLM"/>
    </source>
</evidence>
<evidence type="ECO:0000256" key="1">
    <source>
        <dbReference type="SAM" id="MobiDB-lite"/>
    </source>
</evidence>
<gene>
    <name evidence="3" type="ORF">Q8F55_006603</name>
</gene>
<keyword evidence="2" id="KW-0472">Membrane</keyword>
<dbReference type="EMBL" id="JBBXJM010000005">
    <property type="protein sequence ID" value="KAL1407187.1"/>
    <property type="molecule type" value="Genomic_DNA"/>
</dbReference>
<protein>
    <recommendedName>
        <fullName evidence="5">Galactose oxidase-like Early set domain-containing protein</fullName>
    </recommendedName>
</protein>
<accession>A0ABR3PXL4</accession>
<evidence type="ECO:0000313" key="4">
    <source>
        <dbReference type="Proteomes" id="UP001565368"/>
    </source>
</evidence>